<name>A0ABS3RY58_9ACTN</name>
<dbReference type="RefSeq" id="WP_208245141.1">
    <property type="nucleotide sequence ID" value="NZ_JAGEPF010000018.1"/>
</dbReference>
<organism evidence="1 2">
    <name type="scientific">Actinomadura violacea</name>
    <dbReference type="NCBI Taxonomy" id="2819934"/>
    <lineage>
        <taxon>Bacteria</taxon>
        <taxon>Bacillati</taxon>
        <taxon>Actinomycetota</taxon>
        <taxon>Actinomycetes</taxon>
        <taxon>Streptosporangiales</taxon>
        <taxon>Thermomonosporaceae</taxon>
        <taxon>Actinomadura</taxon>
    </lineage>
</organism>
<accession>A0ABS3RY58</accession>
<proteinExistence type="predicted"/>
<dbReference type="Proteomes" id="UP000680206">
    <property type="component" value="Unassembled WGS sequence"/>
</dbReference>
<protein>
    <submittedName>
        <fullName evidence="1">Uncharacterized protein</fullName>
    </submittedName>
</protein>
<reference evidence="1 2" key="1">
    <citation type="submission" date="2021-03" db="EMBL/GenBank/DDBJ databases">
        <title>Actinomadura violae sp. nov., isolated from lichen in Thailand.</title>
        <authorList>
            <person name="Kanchanasin P."/>
            <person name="Saeng-In P."/>
            <person name="Phongsopitanun W."/>
            <person name="Yuki M."/>
            <person name="Kudo T."/>
            <person name="Ohkuma M."/>
            <person name="Tanasupawat S."/>
        </authorList>
    </citation>
    <scope>NUCLEOTIDE SEQUENCE [LARGE SCALE GENOMIC DNA]</scope>
    <source>
        <strain evidence="1 2">LCR2-06</strain>
    </source>
</reference>
<comment type="caution">
    <text evidence="1">The sequence shown here is derived from an EMBL/GenBank/DDBJ whole genome shotgun (WGS) entry which is preliminary data.</text>
</comment>
<evidence type="ECO:0000313" key="2">
    <source>
        <dbReference type="Proteomes" id="UP000680206"/>
    </source>
</evidence>
<evidence type="ECO:0000313" key="1">
    <source>
        <dbReference type="EMBL" id="MBO2461690.1"/>
    </source>
</evidence>
<gene>
    <name evidence="1" type="ORF">J4709_29385</name>
</gene>
<keyword evidence="2" id="KW-1185">Reference proteome</keyword>
<dbReference type="EMBL" id="JAGEPF010000018">
    <property type="protein sequence ID" value="MBO2461690.1"/>
    <property type="molecule type" value="Genomic_DNA"/>
</dbReference>
<sequence length="106" mass="11401">MNTTSTAVDLNTLTIALYATKAHTHNGRLDDATFDTYVAEGTAALGPAHIAALARQLNGLDFAWAHGQLTDDDRDALRAAVLPKLPDATHPDLHRLERCYQHALGG</sequence>